<dbReference type="FunFam" id="1.10.10.10:FF:000001">
    <property type="entry name" value="LysR family transcriptional regulator"/>
    <property type="match status" value="1"/>
</dbReference>
<dbReference type="OrthoDB" id="9807765at2"/>
<comment type="similarity">
    <text evidence="1">Belongs to the LysR transcriptional regulatory family.</text>
</comment>
<dbReference type="PANTHER" id="PTHR30537:SF74">
    <property type="entry name" value="HTH-TYPE TRANSCRIPTIONAL REGULATOR TRPI"/>
    <property type="match status" value="1"/>
</dbReference>
<dbReference type="InterPro" id="IPR058163">
    <property type="entry name" value="LysR-type_TF_proteobact-type"/>
</dbReference>
<dbReference type="SUPFAM" id="SSF53850">
    <property type="entry name" value="Periplasmic binding protein-like II"/>
    <property type="match status" value="1"/>
</dbReference>
<dbReference type="EMBL" id="PJRQ01000029">
    <property type="protein sequence ID" value="PLR13393.1"/>
    <property type="molecule type" value="Genomic_DNA"/>
</dbReference>
<keyword evidence="2" id="KW-0805">Transcription regulation</keyword>
<dbReference type="PROSITE" id="PS50931">
    <property type="entry name" value="HTH_LYSR"/>
    <property type="match status" value="1"/>
</dbReference>
<sequence>MADILASYSLGAIRVFEAAARLKSFTRAADELGVTQAAVSWQVKTLEQRLGQPLFVRRVREVDLTPAGERLARAAAESMGLLRAALSDLVEADQGVLAITTMQSLANHWLAARLGAFQLAHPMIAVRLEGSHVLRDLDRGEADLGLRAGDGDWPGLAAHFLMPFVQTALCSPEFLARHGPFERPADLLNQPRIGASSEWEIWFRAAGVAPPQNPEAPRLAADAQSIEVASALAGQGLAVGSPIFFAAEIASGRLVQPFDIAPHYGGGYWLVYPKDRRRVRKIVAFRDWILEAVAADPAIARHAADGGQAG</sequence>
<evidence type="ECO:0000313" key="6">
    <source>
        <dbReference type="EMBL" id="AYV49019.1"/>
    </source>
</evidence>
<dbReference type="Pfam" id="PF03466">
    <property type="entry name" value="LysR_substrate"/>
    <property type="match status" value="1"/>
</dbReference>
<dbReference type="Gene3D" id="3.40.190.10">
    <property type="entry name" value="Periplasmic binding protein-like II"/>
    <property type="match status" value="2"/>
</dbReference>
<proteinExistence type="inferred from homology"/>
<dbReference type="RefSeq" id="WP_101713713.1">
    <property type="nucleotide sequence ID" value="NZ_CP026100.1"/>
</dbReference>
<keyword evidence="3" id="KW-0238">DNA-binding</keyword>
<reference evidence="6 9" key="2">
    <citation type="submission" date="2018-01" db="EMBL/GenBank/DDBJ databases">
        <title>Complete genome sequence of Caulobacter flavus RHGG3.</title>
        <authorList>
            <person name="Yang E."/>
        </authorList>
    </citation>
    <scope>NUCLEOTIDE SEQUENCE [LARGE SCALE GENOMIC DNA]</scope>
    <source>
        <strain evidence="6 9">RHGG3</strain>
    </source>
</reference>
<dbReference type="InterPro" id="IPR036388">
    <property type="entry name" value="WH-like_DNA-bd_sf"/>
</dbReference>
<evidence type="ECO:0000313" key="8">
    <source>
        <dbReference type="Proteomes" id="UP000234483"/>
    </source>
</evidence>
<evidence type="ECO:0000256" key="4">
    <source>
        <dbReference type="ARBA" id="ARBA00023163"/>
    </source>
</evidence>
<dbReference type="AlphaFoldDB" id="A0A2N5CSF7"/>
<dbReference type="EMBL" id="CP026100">
    <property type="protein sequence ID" value="AYV49019.1"/>
    <property type="molecule type" value="Genomic_DNA"/>
</dbReference>
<dbReference type="Proteomes" id="UP000234483">
    <property type="component" value="Unassembled WGS sequence"/>
</dbReference>
<protein>
    <submittedName>
        <fullName evidence="7">LysR family transcriptional regulator</fullName>
    </submittedName>
</protein>
<dbReference type="GO" id="GO:0043565">
    <property type="term" value="F:sequence-specific DNA binding"/>
    <property type="evidence" value="ECO:0007669"/>
    <property type="project" value="TreeGrafter"/>
</dbReference>
<accession>A0A2N5CSF7</accession>
<dbReference type="SUPFAM" id="SSF46785">
    <property type="entry name" value="Winged helix' DNA-binding domain"/>
    <property type="match status" value="1"/>
</dbReference>
<evidence type="ECO:0000256" key="1">
    <source>
        <dbReference type="ARBA" id="ARBA00009437"/>
    </source>
</evidence>
<organism evidence="7 8">
    <name type="scientific">Caulobacter flavus</name>
    <dbReference type="NCBI Taxonomy" id="1679497"/>
    <lineage>
        <taxon>Bacteria</taxon>
        <taxon>Pseudomonadati</taxon>
        <taxon>Pseudomonadota</taxon>
        <taxon>Alphaproteobacteria</taxon>
        <taxon>Caulobacterales</taxon>
        <taxon>Caulobacteraceae</taxon>
        <taxon>Caulobacter</taxon>
    </lineage>
</organism>
<dbReference type="PANTHER" id="PTHR30537">
    <property type="entry name" value="HTH-TYPE TRANSCRIPTIONAL REGULATOR"/>
    <property type="match status" value="1"/>
</dbReference>
<dbReference type="CDD" id="cd08432">
    <property type="entry name" value="PBP2_GcdR_TrpI_HvrB_AmpR_like"/>
    <property type="match status" value="1"/>
</dbReference>
<dbReference type="InterPro" id="IPR000847">
    <property type="entry name" value="LysR_HTH_N"/>
</dbReference>
<keyword evidence="4" id="KW-0804">Transcription</keyword>
<evidence type="ECO:0000313" key="9">
    <source>
        <dbReference type="Proteomes" id="UP000281192"/>
    </source>
</evidence>
<dbReference type="InterPro" id="IPR005119">
    <property type="entry name" value="LysR_subst-bd"/>
</dbReference>
<dbReference type="Pfam" id="PF00126">
    <property type="entry name" value="HTH_1"/>
    <property type="match status" value="1"/>
</dbReference>
<evidence type="ECO:0000259" key="5">
    <source>
        <dbReference type="PROSITE" id="PS50931"/>
    </source>
</evidence>
<gene>
    <name evidence="6" type="ORF">C1707_23715</name>
    <name evidence="7" type="ORF">CFHF_14530</name>
</gene>
<dbReference type="Gene3D" id="1.10.10.10">
    <property type="entry name" value="Winged helix-like DNA-binding domain superfamily/Winged helix DNA-binding domain"/>
    <property type="match status" value="1"/>
</dbReference>
<evidence type="ECO:0000256" key="2">
    <source>
        <dbReference type="ARBA" id="ARBA00023015"/>
    </source>
</evidence>
<dbReference type="PRINTS" id="PR00039">
    <property type="entry name" value="HTHLYSR"/>
</dbReference>
<feature type="domain" description="HTH lysR-type" evidence="5">
    <location>
        <begin position="8"/>
        <end position="65"/>
    </location>
</feature>
<name>A0A2N5CSF7_9CAUL</name>
<dbReference type="GO" id="GO:0006351">
    <property type="term" value="P:DNA-templated transcription"/>
    <property type="evidence" value="ECO:0007669"/>
    <property type="project" value="TreeGrafter"/>
</dbReference>
<dbReference type="KEGG" id="cfh:C1707_23715"/>
<dbReference type="GO" id="GO:0003700">
    <property type="term" value="F:DNA-binding transcription factor activity"/>
    <property type="evidence" value="ECO:0007669"/>
    <property type="project" value="InterPro"/>
</dbReference>
<reference evidence="7 8" key="1">
    <citation type="submission" date="2017-12" db="EMBL/GenBank/DDBJ databases">
        <title>The genome sequence of Caulobacter flavus CGMCC1 15093.</title>
        <authorList>
            <person name="Gao J."/>
            <person name="Mao X."/>
            <person name="Sun J."/>
        </authorList>
    </citation>
    <scope>NUCLEOTIDE SEQUENCE [LARGE SCALE GENOMIC DNA]</scope>
    <source>
        <strain evidence="7 8">CGMCC1 15093</strain>
    </source>
</reference>
<dbReference type="InterPro" id="IPR036390">
    <property type="entry name" value="WH_DNA-bd_sf"/>
</dbReference>
<evidence type="ECO:0000313" key="7">
    <source>
        <dbReference type="EMBL" id="PLR13393.1"/>
    </source>
</evidence>
<evidence type="ECO:0000256" key="3">
    <source>
        <dbReference type="ARBA" id="ARBA00023125"/>
    </source>
</evidence>
<keyword evidence="9" id="KW-1185">Reference proteome</keyword>
<dbReference type="Proteomes" id="UP000281192">
    <property type="component" value="Chromosome"/>
</dbReference>